<dbReference type="RefSeq" id="WP_184772222.1">
    <property type="nucleotide sequence ID" value="NZ_JACHGI010000014.1"/>
</dbReference>
<feature type="domain" description="Xylose isomerase-like TIM barrel" evidence="1">
    <location>
        <begin position="31"/>
        <end position="280"/>
    </location>
</feature>
<dbReference type="AlphaFoldDB" id="A0A8E1WL59"/>
<reference evidence="2 3" key="1">
    <citation type="submission" date="2020-08" db="EMBL/GenBank/DDBJ databases">
        <title>Genomic Encyclopedia of Type Strains, Phase IV (KMG-IV): sequencing the most valuable type-strain genomes for metagenomic binning, comparative biology and taxonomic classification.</title>
        <authorList>
            <person name="Goeker M."/>
        </authorList>
    </citation>
    <scope>NUCLEOTIDE SEQUENCE [LARGE SCALE GENOMIC DNA]</scope>
    <source>
        <strain evidence="2 3">DSM 17454</strain>
    </source>
</reference>
<keyword evidence="2" id="KW-0456">Lyase</keyword>
<dbReference type="InterPro" id="IPR036237">
    <property type="entry name" value="Xyl_isomerase-like_sf"/>
</dbReference>
<dbReference type="InterPro" id="IPR013022">
    <property type="entry name" value="Xyl_isomerase-like_TIM-brl"/>
</dbReference>
<accession>A0A8E1WL59</accession>
<dbReference type="NCBIfam" id="TIGR04379">
    <property type="entry name" value="myo_inos_iolE"/>
    <property type="match status" value="1"/>
</dbReference>
<evidence type="ECO:0000313" key="2">
    <source>
        <dbReference type="EMBL" id="MBB6469122.1"/>
    </source>
</evidence>
<dbReference type="Proteomes" id="UP000532373">
    <property type="component" value="Unassembled WGS sequence"/>
</dbReference>
<evidence type="ECO:0000313" key="3">
    <source>
        <dbReference type="Proteomes" id="UP000532373"/>
    </source>
</evidence>
<dbReference type="PANTHER" id="PTHR12110:SF41">
    <property type="entry name" value="INOSOSE DEHYDRATASE"/>
    <property type="match status" value="1"/>
</dbReference>
<proteinExistence type="predicted"/>
<dbReference type="EMBL" id="JACHGI010000014">
    <property type="protein sequence ID" value="MBB6469122.1"/>
    <property type="molecule type" value="Genomic_DNA"/>
</dbReference>
<organism evidence="2 3">
    <name type="scientific">Aminobacter carboxidus</name>
    <dbReference type="NCBI Taxonomy" id="376165"/>
    <lineage>
        <taxon>Bacteria</taxon>
        <taxon>Pseudomonadati</taxon>
        <taxon>Pseudomonadota</taxon>
        <taxon>Alphaproteobacteria</taxon>
        <taxon>Hyphomicrobiales</taxon>
        <taxon>Phyllobacteriaceae</taxon>
        <taxon>Aminobacter</taxon>
    </lineage>
</organism>
<protein>
    <submittedName>
        <fullName evidence="2">Inosose dehydratase</fullName>
        <ecNumber evidence="2">4.2.1.44</ecNumber>
    </submittedName>
</protein>
<dbReference type="InterPro" id="IPR030823">
    <property type="entry name" value="IolE/MocC"/>
</dbReference>
<dbReference type="Gene3D" id="3.20.20.150">
    <property type="entry name" value="Divalent-metal-dependent TIM barrel enzymes"/>
    <property type="match status" value="1"/>
</dbReference>
<dbReference type="EC" id="4.2.1.44" evidence="2"/>
<sequence>MKAQLGIAPIAWWNDDLEELSDDVSLEECLSQARRAGFTGMETGRRFPMDADLLGPILDAHGMRVCGGWFSGLLLDGDIEAEKDRIAAQMALFKAVGAPCIVYGETAGSIQGDRNAPLTTRRRLGEDDIRTYGRKMTAFAEWCADQGMPVAYHHHMAAPIETEEDVDLLMKHSGEALPLLYDAGHMAFAGGDVLRVIDNHHRRISHVHTKDIRADVIASLDRERESFLDAVVKGAFTVPGDGSLDFEAIVMRLAGYGYEGWFVVEAEQDPKKAPPFEMAKIGHDELRRVMAAAGYTVEE</sequence>
<name>A0A8E1WL59_9HYPH</name>
<comment type="caution">
    <text evidence="2">The sequence shown here is derived from an EMBL/GenBank/DDBJ whole genome shotgun (WGS) entry which is preliminary data.</text>
</comment>
<evidence type="ECO:0000259" key="1">
    <source>
        <dbReference type="Pfam" id="PF01261"/>
    </source>
</evidence>
<gene>
    <name evidence="2" type="ORF">HNQ96_005011</name>
</gene>
<dbReference type="InterPro" id="IPR050312">
    <property type="entry name" value="IolE/XylAMocC-like"/>
</dbReference>
<dbReference type="PANTHER" id="PTHR12110">
    <property type="entry name" value="HYDROXYPYRUVATE ISOMERASE"/>
    <property type="match status" value="1"/>
</dbReference>
<dbReference type="Pfam" id="PF01261">
    <property type="entry name" value="AP_endonuc_2"/>
    <property type="match status" value="1"/>
</dbReference>
<dbReference type="GO" id="GO:0050114">
    <property type="term" value="F:myo-inosose-2 dehydratase activity"/>
    <property type="evidence" value="ECO:0007669"/>
    <property type="project" value="UniProtKB-EC"/>
</dbReference>
<dbReference type="SUPFAM" id="SSF51658">
    <property type="entry name" value="Xylose isomerase-like"/>
    <property type="match status" value="1"/>
</dbReference>